<proteinExistence type="predicted"/>
<dbReference type="AlphaFoldDB" id="A0ABD0KAL4"/>
<evidence type="ECO:0000313" key="3">
    <source>
        <dbReference type="Proteomes" id="UP001519460"/>
    </source>
</evidence>
<feature type="chain" id="PRO_5044752051" description="Ig-like domain-containing protein" evidence="1">
    <location>
        <begin position="26"/>
        <end position="136"/>
    </location>
</feature>
<name>A0ABD0KAL4_9CAEN</name>
<feature type="signal peptide" evidence="1">
    <location>
        <begin position="1"/>
        <end position="25"/>
    </location>
</feature>
<comment type="caution">
    <text evidence="2">The sequence shown here is derived from an EMBL/GenBank/DDBJ whole genome shotgun (WGS) entry which is preliminary data.</text>
</comment>
<evidence type="ECO:0000256" key="1">
    <source>
        <dbReference type="SAM" id="SignalP"/>
    </source>
</evidence>
<keyword evidence="3" id="KW-1185">Reference proteome</keyword>
<keyword evidence="1" id="KW-0732">Signal</keyword>
<evidence type="ECO:0000313" key="2">
    <source>
        <dbReference type="EMBL" id="KAK7484166.1"/>
    </source>
</evidence>
<gene>
    <name evidence="2" type="ORF">BaRGS_00024536</name>
</gene>
<sequence>FTWKGVDMKLGLVFLVIWLAEPVHGSGSTCVAPTVEAGATASVTCTFDTDVSGLQFMVRRNCSDGVGCETVLDCYQQGDKPHCDMSSGVRYDLKPGKVQTLYIDNISKHFAGNYICETETTSEDECKPCHLNVSGK</sequence>
<dbReference type="InterPro" id="IPR013783">
    <property type="entry name" value="Ig-like_fold"/>
</dbReference>
<organism evidence="2 3">
    <name type="scientific">Batillaria attramentaria</name>
    <dbReference type="NCBI Taxonomy" id="370345"/>
    <lineage>
        <taxon>Eukaryota</taxon>
        <taxon>Metazoa</taxon>
        <taxon>Spiralia</taxon>
        <taxon>Lophotrochozoa</taxon>
        <taxon>Mollusca</taxon>
        <taxon>Gastropoda</taxon>
        <taxon>Caenogastropoda</taxon>
        <taxon>Sorbeoconcha</taxon>
        <taxon>Cerithioidea</taxon>
        <taxon>Batillariidae</taxon>
        <taxon>Batillaria</taxon>
    </lineage>
</organism>
<accession>A0ABD0KAL4</accession>
<dbReference type="Gene3D" id="2.60.40.10">
    <property type="entry name" value="Immunoglobulins"/>
    <property type="match status" value="1"/>
</dbReference>
<feature type="non-terminal residue" evidence="2">
    <location>
        <position position="1"/>
    </location>
</feature>
<reference evidence="2 3" key="1">
    <citation type="journal article" date="2023" name="Sci. Data">
        <title>Genome assembly of the Korean intertidal mud-creeper Batillaria attramentaria.</title>
        <authorList>
            <person name="Patra A.K."/>
            <person name="Ho P.T."/>
            <person name="Jun S."/>
            <person name="Lee S.J."/>
            <person name="Kim Y."/>
            <person name="Won Y.J."/>
        </authorList>
    </citation>
    <scope>NUCLEOTIDE SEQUENCE [LARGE SCALE GENOMIC DNA]</scope>
    <source>
        <strain evidence="2">Wonlab-2016</strain>
    </source>
</reference>
<evidence type="ECO:0008006" key="4">
    <source>
        <dbReference type="Google" id="ProtNLM"/>
    </source>
</evidence>
<dbReference type="Proteomes" id="UP001519460">
    <property type="component" value="Unassembled WGS sequence"/>
</dbReference>
<protein>
    <recommendedName>
        <fullName evidence="4">Ig-like domain-containing protein</fullName>
    </recommendedName>
</protein>
<dbReference type="InterPro" id="IPR036179">
    <property type="entry name" value="Ig-like_dom_sf"/>
</dbReference>
<dbReference type="SUPFAM" id="SSF48726">
    <property type="entry name" value="Immunoglobulin"/>
    <property type="match status" value="1"/>
</dbReference>
<dbReference type="EMBL" id="JACVVK020000214">
    <property type="protein sequence ID" value="KAK7484166.1"/>
    <property type="molecule type" value="Genomic_DNA"/>
</dbReference>